<dbReference type="GO" id="GO:0003677">
    <property type="term" value="F:DNA binding"/>
    <property type="evidence" value="ECO:0007669"/>
    <property type="project" value="UniProtKB-UniRule"/>
</dbReference>
<dbReference type="Pfam" id="PF00046">
    <property type="entry name" value="Homeodomain"/>
    <property type="match status" value="1"/>
</dbReference>
<gene>
    <name evidence="5" type="ORF">M0812_08047</name>
</gene>
<feature type="region of interest" description="Disordered" evidence="3">
    <location>
        <begin position="1"/>
        <end position="126"/>
    </location>
</feature>
<dbReference type="Proteomes" id="UP001146793">
    <property type="component" value="Unassembled WGS sequence"/>
</dbReference>
<keyword evidence="1 2" id="KW-0539">Nucleus</keyword>
<reference evidence="5" key="1">
    <citation type="submission" date="2022-08" db="EMBL/GenBank/DDBJ databases">
        <title>Novel sulphate-reducing endosymbionts in the free-living metamonad Anaeramoeba.</title>
        <authorList>
            <person name="Jerlstrom-Hultqvist J."/>
            <person name="Cepicka I."/>
            <person name="Gallot-Lavallee L."/>
            <person name="Salas-Leiva D."/>
            <person name="Curtis B.A."/>
            <person name="Zahonova K."/>
            <person name="Pipaliya S."/>
            <person name="Dacks J."/>
            <person name="Roger A.J."/>
        </authorList>
    </citation>
    <scope>NUCLEOTIDE SEQUENCE</scope>
    <source>
        <strain evidence="5">Busselton2</strain>
    </source>
</reference>
<dbReference type="GO" id="GO:0005634">
    <property type="term" value="C:nucleus"/>
    <property type="evidence" value="ECO:0007669"/>
    <property type="project" value="UniProtKB-SubCell"/>
</dbReference>
<dbReference type="EMBL" id="JANTQA010000019">
    <property type="protein sequence ID" value="KAJ3446718.1"/>
    <property type="molecule type" value="Genomic_DNA"/>
</dbReference>
<keyword evidence="1 2" id="KW-0238">DNA-binding</keyword>
<evidence type="ECO:0000256" key="3">
    <source>
        <dbReference type="SAM" id="MobiDB-lite"/>
    </source>
</evidence>
<feature type="compositionally biased region" description="Acidic residues" evidence="3">
    <location>
        <begin position="42"/>
        <end position="53"/>
    </location>
</feature>
<dbReference type="InterPro" id="IPR009057">
    <property type="entry name" value="Homeodomain-like_sf"/>
</dbReference>
<feature type="DNA-binding region" description="Homeobox" evidence="1">
    <location>
        <begin position="260"/>
        <end position="319"/>
    </location>
</feature>
<feature type="region of interest" description="Disordered" evidence="3">
    <location>
        <begin position="212"/>
        <end position="269"/>
    </location>
</feature>
<dbReference type="SUPFAM" id="SSF46689">
    <property type="entry name" value="Homeodomain-like"/>
    <property type="match status" value="1"/>
</dbReference>
<feature type="domain" description="Homeobox" evidence="4">
    <location>
        <begin position="258"/>
        <end position="318"/>
    </location>
</feature>
<feature type="compositionally biased region" description="Basic residues" evidence="3">
    <location>
        <begin position="254"/>
        <end position="266"/>
    </location>
</feature>
<dbReference type="CDD" id="cd00086">
    <property type="entry name" value="homeodomain"/>
    <property type="match status" value="1"/>
</dbReference>
<evidence type="ECO:0000313" key="5">
    <source>
        <dbReference type="EMBL" id="KAJ3446718.1"/>
    </source>
</evidence>
<dbReference type="SMART" id="SM00389">
    <property type="entry name" value="HOX"/>
    <property type="match status" value="1"/>
</dbReference>
<keyword evidence="1 2" id="KW-0371">Homeobox</keyword>
<protein>
    <recommendedName>
        <fullName evidence="4">Homeobox domain-containing protein</fullName>
    </recommendedName>
</protein>
<sequence length="483" mass="56686">MATYEKGIFFDERLNELSYSDDYEEKKVTNTPPVTPIHYSSSEEEEEEEEELSSDNKNLNVTDLVEEEEEENEKEKKKENEHEKTRIKKKEKEKGKEKEKKRRTGKGSSREKGNLVSENEDEVSRSGIVSTNPLLMKRLDPLAGVHVDVGSGAPLEIGEKGESTGISVSVELNLKSAARRIGQGFLHSNQPFINQGLNNETRKRSHLLTTENKYSNNNGPQLQGSLNQMTSHKQTIKEKDQKKHNKNFEQSNSRRSKKFRLNQRRKTTQEEKQYLREKFIENSKPSPKEMQDICNYLQWDLRRLNRWFGNQRSRTPKDSLLLLEKKETEKMNKTLMKLKNNGARQYERRTAFLKHLDETTKRMGEHAFHLEKLEKENLNLRENKIAAIQDLQKRVKWIQENISAQIRNEDSYFADVSVDDEENDQDDVDEEEFDAMLDGNLEVLEKKNKQKQKNSRPKQIIRRSARLRNKRGRQFFINNSTKK</sequence>
<evidence type="ECO:0000313" key="6">
    <source>
        <dbReference type="Proteomes" id="UP001146793"/>
    </source>
</evidence>
<feature type="compositionally biased region" description="Basic and acidic residues" evidence="3">
    <location>
        <begin position="73"/>
        <end position="98"/>
    </location>
</feature>
<dbReference type="PROSITE" id="PS50071">
    <property type="entry name" value="HOMEOBOX_2"/>
    <property type="match status" value="1"/>
</dbReference>
<feature type="compositionally biased region" description="Polar residues" evidence="3">
    <location>
        <begin position="212"/>
        <end position="233"/>
    </location>
</feature>
<evidence type="ECO:0000256" key="2">
    <source>
        <dbReference type="RuleBase" id="RU000682"/>
    </source>
</evidence>
<proteinExistence type="predicted"/>
<evidence type="ECO:0000259" key="4">
    <source>
        <dbReference type="PROSITE" id="PS50071"/>
    </source>
</evidence>
<dbReference type="AlphaFoldDB" id="A0AAV8A2C0"/>
<accession>A0AAV8A2C0</accession>
<evidence type="ECO:0000256" key="1">
    <source>
        <dbReference type="PROSITE-ProRule" id="PRU00108"/>
    </source>
</evidence>
<comment type="caution">
    <text evidence="5">The sequence shown here is derived from an EMBL/GenBank/DDBJ whole genome shotgun (WGS) entry which is preliminary data.</text>
</comment>
<comment type="subcellular location">
    <subcellularLocation>
        <location evidence="1 2">Nucleus</location>
    </subcellularLocation>
</comment>
<dbReference type="Gene3D" id="1.10.10.60">
    <property type="entry name" value="Homeodomain-like"/>
    <property type="match status" value="1"/>
</dbReference>
<dbReference type="InterPro" id="IPR001356">
    <property type="entry name" value="HD"/>
</dbReference>
<organism evidence="5 6">
    <name type="scientific">Anaeramoeba flamelloides</name>
    <dbReference type="NCBI Taxonomy" id="1746091"/>
    <lineage>
        <taxon>Eukaryota</taxon>
        <taxon>Metamonada</taxon>
        <taxon>Anaeramoebidae</taxon>
        <taxon>Anaeramoeba</taxon>
    </lineage>
</organism>
<name>A0AAV8A2C0_9EUKA</name>